<evidence type="ECO:0000256" key="1">
    <source>
        <dbReference type="SAM" id="MobiDB-lite"/>
    </source>
</evidence>
<proteinExistence type="predicted"/>
<comment type="caution">
    <text evidence="3">The sequence shown here is derived from an EMBL/GenBank/DDBJ whole genome shotgun (WGS) entry which is preliminary data.</text>
</comment>
<keyword evidence="4" id="KW-1185">Reference proteome</keyword>
<feature type="signal peptide" evidence="2">
    <location>
        <begin position="1"/>
        <end position="23"/>
    </location>
</feature>
<gene>
    <name evidence="3" type="ORF">THAOC_33656</name>
</gene>
<feature type="compositionally biased region" description="Basic and acidic residues" evidence="1">
    <location>
        <begin position="175"/>
        <end position="189"/>
    </location>
</feature>
<name>K0R4Q4_THAOC</name>
<keyword evidence="2" id="KW-0732">Signal</keyword>
<evidence type="ECO:0000256" key="2">
    <source>
        <dbReference type="SAM" id="SignalP"/>
    </source>
</evidence>
<accession>K0R4Q4</accession>
<evidence type="ECO:0000313" key="3">
    <source>
        <dbReference type="EMBL" id="EJK47610.1"/>
    </source>
</evidence>
<dbReference type="Proteomes" id="UP000266841">
    <property type="component" value="Unassembled WGS sequence"/>
</dbReference>
<feature type="compositionally biased region" description="Polar residues" evidence="1">
    <location>
        <begin position="165"/>
        <end position="174"/>
    </location>
</feature>
<feature type="chain" id="PRO_5003838867" description="Secreted protein" evidence="2">
    <location>
        <begin position="24"/>
        <end position="205"/>
    </location>
</feature>
<protein>
    <recommendedName>
        <fullName evidence="5">Secreted protein</fullName>
    </recommendedName>
</protein>
<organism evidence="3 4">
    <name type="scientific">Thalassiosira oceanica</name>
    <name type="common">Marine diatom</name>
    <dbReference type="NCBI Taxonomy" id="159749"/>
    <lineage>
        <taxon>Eukaryota</taxon>
        <taxon>Sar</taxon>
        <taxon>Stramenopiles</taxon>
        <taxon>Ochrophyta</taxon>
        <taxon>Bacillariophyta</taxon>
        <taxon>Coscinodiscophyceae</taxon>
        <taxon>Thalassiosirophycidae</taxon>
        <taxon>Thalassiosirales</taxon>
        <taxon>Thalassiosiraceae</taxon>
        <taxon>Thalassiosira</taxon>
    </lineage>
</organism>
<feature type="region of interest" description="Disordered" evidence="1">
    <location>
        <begin position="104"/>
        <end position="205"/>
    </location>
</feature>
<dbReference type="EMBL" id="AGNL01046791">
    <property type="protein sequence ID" value="EJK47610.1"/>
    <property type="molecule type" value="Genomic_DNA"/>
</dbReference>
<reference evidence="3 4" key="1">
    <citation type="journal article" date="2012" name="Genome Biol.">
        <title>Genome and low-iron response of an oceanic diatom adapted to chronic iron limitation.</title>
        <authorList>
            <person name="Lommer M."/>
            <person name="Specht M."/>
            <person name="Roy A.S."/>
            <person name="Kraemer L."/>
            <person name="Andreson R."/>
            <person name="Gutowska M.A."/>
            <person name="Wolf J."/>
            <person name="Bergner S.V."/>
            <person name="Schilhabel M.B."/>
            <person name="Klostermeier U.C."/>
            <person name="Beiko R.G."/>
            <person name="Rosenstiel P."/>
            <person name="Hippler M."/>
            <person name="Laroche J."/>
        </authorList>
    </citation>
    <scope>NUCLEOTIDE SEQUENCE [LARGE SCALE GENOMIC DNA]</scope>
    <source>
        <strain evidence="3 4">CCMP1005</strain>
    </source>
</reference>
<dbReference type="AlphaFoldDB" id="K0R4Q4"/>
<feature type="compositionally biased region" description="Polar residues" evidence="1">
    <location>
        <begin position="196"/>
        <end position="205"/>
    </location>
</feature>
<evidence type="ECO:0008006" key="5">
    <source>
        <dbReference type="Google" id="ProtNLM"/>
    </source>
</evidence>
<evidence type="ECO:0000313" key="4">
    <source>
        <dbReference type="Proteomes" id="UP000266841"/>
    </source>
</evidence>
<sequence length="205" mass="23080">MANTNINNQLLCWFLSFVDLSICDVCCTSKKSKFNVYPQVNKWQCWDPRGGWAQALLAENQQRGQIDVVRWCTPLMTASVLARLLAVTHDRNADEVLDGRRSCSIKPRSRRRRNGACVPSAGRQDTITHGHYHHTRTAGQQTTLRPRLGGRNNARPERLIDESPSLENAHTRQSAPEKHSMRNTDRCPGEKGSSAIVPSSQHTHC</sequence>